<keyword evidence="3" id="KW-1185">Reference proteome</keyword>
<dbReference type="GeneID" id="85327882"/>
<accession>A0AA40BGG7</accession>
<dbReference type="AlphaFoldDB" id="A0AA40BGG7"/>
<feature type="region of interest" description="Disordered" evidence="1">
    <location>
        <begin position="1"/>
        <end position="90"/>
    </location>
</feature>
<organism evidence="2 3">
    <name type="scientific">Lasiosphaeria miniovina</name>
    <dbReference type="NCBI Taxonomy" id="1954250"/>
    <lineage>
        <taxon>Eukaryota</taxon>
        <taxon>Fungi</taxon>
        <taxon>Dikarya</taxon>
        <taxon>Ascomycota</taxon>
        <taxon>Pezizomycotina</taxon>
        <taxon>Sordariomycetes</taxon>
        <taxon>Sordariomycetidae</taxon>
        <taxon>Sordariales</taxon>
        <taxon>Lasiosphaeriaceae</taxon>
        <taxon>Lasiosphaeria</taxon>
    </lineage>
</organism>
<protein>
    <submittedName>
        <fullName evidence="2">Uncharacterized protein</fullName>
    </submittedName>
</protein>
<dbReference type="Proteomes" id="UP001172101">
    <property type="component" value="Unassembled WGS sequence"/>
</dbReference>
<feature type="compositionally biased region" description="Basic and acidic residues" evidence="1">
    <location>
        <begin position="41"/>
        <end position="50"/>
    </location>
</feature>
<comment type="caution">
    <text evidence="2">The sequence shown here is derived from an EMBL/GenBank/DDBJ whole genome shotgun (WGS) entry which is preliminary data.</text>
</comment>
<proteinExistence type="predicted"/>
<sequence length="186" mass="19885">MTNAGKSTKSISAGTGGSGYQYQYQPGAENPAEHYSSMDRWIGESARDEPWSPVHPRGYPYSPASKGGHGKKGKGGTDADKSKSKSKPPLLSVAELQLRLRANRISRITQVVVIDPGSMGTPSLHQPIISSSRARSYSPPSCLRSLGPVIALLGGPSRPVFCTIASLSADLVAATYRAWSRPRDQY</sequence>
<gene>
    <name evidence="2" type="ORF">B0T26DRAFT_745784</name>
</gene>
<evidence type="ECO:0000313" key="3">
    <source>
        <dbReference type="Proteomes" id="UP001172101"/>
    </source>
</evidence>
<name>A0AA40BGG7_9PEZI</name>
<evidence type="ECO:0000256" key="1">
    <source>
        <dbReference type="SAM" id="MobiDB-lite"/>
    </source>
</evidence>
<reference evidence="2" key="1">
    <citation type="submission" date="2023-06" db="EMBL/GenBank/DDBJ databases">
        <title>Genome-scale phylogeny and comparative genomics of the fungal order Sordariales.</title>
        <authorList>
            <consortium name="Lawrence Berkeley National Laboratory"/>
            <person name="Hensen N."/>
            <person name="Bonometti L."/>
            <person name="Westerberg I."/>
            <person name="Brannstrom I.O."/>
            <person name="Guillou S."/>
            <person name="Cros-Aarteil S."/>
            <person name="Calhoun S."/>
            <person name="Haridas S."/>
            <person name="Kuo A."/>
            <person name="Mondo S."/>
            <person name="Pangilinan J."/>
            <person name="Riley R."/>
            <person name="LaButti K."/>
            <person name="Andreopoulos B."/>
            <person name="Lipzen A."/>
            <person name="Chen C."/>
            <person name="Yanf M."/>
            <person name="Daum C."/>
            <person name="Ng V."/>
            <person name="Clum A."/>
            <person name="Steindorff A."/>
            <person name="Ohm R."/>
            <person name="Martin F."/>
            <person name="Silar P."/>
            <person name="Natvig D."/>
            <person name="Lalanne C."/>
            <person name="Gautier V."/>
            <person name="Ament-velasquez S.L."/>
            <person name="Kruys A."/>
            <person name="Hutchinson M.I."/>
            <person name="Powell A.J."/>
            <person name="Barry K."/>
            <person name="Miller A.N."/>
            <person name="Grigoriev I.V."/>
            <person name="Debuchy R."/>
            <person name="Gladieux P."/>
            <person name="Thoren M.H."/>
            <person name="Johannesson H."/>
        </authorList>
    </citation>
    <scope>NUCLEOTIDE SEQUENCE</scope>
    <source>
        <strain evidence="2">SMH2392-1A</strain>
    </source>
</reference>
<dbReference type="RefSeq" id="XP_060302658.1">
    <property type="nucleotide sequence ID" value="XM_060444612.1"/>
</dbReference>
<dbReference type="EMBL" id="JAUIRO010000001">
    <property type="protein sequence ID" value="KAK0733781.1"/>
    <property type="molecule type" value="Genomic_DNA"/>
</dbReference>
<evidence type="ECO:0000313" key="2">
    <source>
        <dbReference type="EMBL" id="KAK0733781.1"/>
    </source>
</evidence>
<feature type="compositionally biased region" description="Polar residues" evidence="1">
    <location>
        <begin position="1"/>
        <end position="13"/>
    </location>
</feature>